<name>A0A4Y7PQB7_9AGAM</name>
<dbReference type="EMBL" id="ML170229">
    <property type="protein sequence ID" value="TDL17052.1"/>
    <property type="molecule type" value="Genomic_DNA"/>
</dbReference>
<comment type="catalytic activity">
    <reaction evidence="3">
        <text>RX + glutathione = an S-substituted glutathione + a halide anion + H(+)</text>
        <dbReference type="Rhea" id="RHEA:16437"/>
        <dbReference type="ChEBI" id="CHEBI:15378"/>
        <dbReference type="ChEBI" id="CHEBI:16042"/>
        <dbReference type="ChEBI" id="CHEBI:17792"/>
        <dbReference type="ChEBI" id="CHEBI:57925"/>
        <dbReference type="ChEBI" id="CHEBI:90779"/>
        <dbReference type="EC" id="2.5.1.18"/>
    </reaction>
</comment>
<organism evidence="7 8">
    <name type="scientific">Rickenella mellea</name>
    <dbReference type="NCBI Taxonomy" id="50990"/>
    <lineage>
        <taxon>Eukaryota</taxon>
        <taxon>Fungi</taxon>
        <taxon>Dikarya</taxon>
        <taxon>Basidiomycota</taxon>
        <taxon>Agaricomycotina</taxon>
        <taxon>Agaricomycetes</taxon>
        <taxon>Hymenochaetales</taxon>
        <taxon>Rickenellaceae</taxon>
        <taxon>Rickenella</taxon>
    </lineage>
</organism>
<dbReference type="GO" id="GO:0005737">
    <property type="term" value="C:cytoplasm"/>
    <property type="evidence" value="ECO:0007669"/>
    <property type="project" value="TreeGrafter"/>
</dbReference>
<comment type="similarity">
    <text evidence="4">Belongs to the GST superfamily.</text>
</comment>
<dbReference type="VEuPathDB" id="FungiDB:BD410DRAFT_794708"/>
<dbReference type="PROSITE" id="PS50404">
    <property type="entry name" value="GST_NTER"/>
    <property type="match status" value="1"/>
</dbReference>
<gene>
    <name evidence="7" type="ORF">BD410DRAFT_794708</name>
</gene>
<dbReference type="GO" id="GO:0043295">
    <property type="term" value="F:glutathione binding"/>
    <property type="evidence" value="ECO:0007669"/>
    <property type="project" value="TreeGrafter"/>
</dbReference>
<feature type="domain" description="GST C-terminal" evidence="6">
    <location>
        <begin position="88"/>
        <end position="210"/>
    </location>
</feature>
<proteinExistence type="inferred from homology"/>
<dbReference type="InterPro" id="IPR004045">
    <property type="entry name" value="Glutathione_S-Trfase_N"/>
</dbReference>
<dbReference type="InterPro" id="IPR036249">
    <property type="entry name" value="Thioredoxin-like_sf"/>
</dbReference>
<dbReference type="Gene3D" id="3.40.30.10">
    <property type="entry name" value="Glutaredoxin"/>
    <property type="match status" value="1"/>
</dbReference>
<evidence type="ECO:0000259" key="5">
    <source>
        <dbReference type="PROSITE" id="PS50404"/>
    </source>
</evidence>
<dbReference type="CDD" id="cd03053">
    <property type="entry name" value="GST_N_Phi"/>
    <property type="match status" value="1"/>
</dbReference>
<evidence type="ECO:0000259" key="6">
    <source>
        <dbReference type="PROSITE" id="PS50405"/>
    </source>
</evidence>
<dbReference type="Pfam" id="PF02798">
    <property type="entry name" value="GST_N"/>
    <property type="match status" value="1"/>
</dbReference>
<dbReference type="Pfam" id="PF00043">
    <property type="entry name" value="GST_C"/>
    <property type="match status" value="1"/>
</dbReference>
<reference evidence="7 8" key="1">
    <citation type="submission" date="2018-06" db="EMBL/GenBank/DDBJ databases">
        <title>A transcriptomic atlas of mushroom development highlights an independent origin of complex multicellularity.</title>
        <authorList>
            <consortium name="DOE Joint Genome Institute"/>
            <person name="Krizsan K."/>
            <person name="Almasi E."/>
            <person name="Merenyi Z."/>
            <person name="Sahu N."/>
            <person name="Viragh M."/>
            <person name="Koszo T."/>
            <person name="Mondo S."/>
            <person name="Kiss B."/>
            <person name="Balint B."/>
            <person name="Kues U."/>
            <person name="Barry K."/>
            <person name="Hegedus J.C."/>
            <person name="Henrissat B."/>
            <person name="Johnson J."/>
            <person name="Lipzen A."/>
            <person name="Ohm R."/>
            <person name="Nagy I."/>
            <person name="Pangilinan J."/>
            <person name="Yan J."/>
            <person name="Xiong Y."/>
            <person name="Grigoriev I.V."/>
            <person name="Hibbett D.S."/>
            <person name="Nagy L.G."/>
        </authorList>
    </citation>
    <scope>NUCLEOTIDE SEQUENCE [LARGE SCALE GENOMIC DNA]</scope>
    <source>
        <strain evidence="7 8">SZMC22713</strain>
    </source>
</reference>
<evidence type="ECO:0000313" key="7">
    <source>
        <dbReference type="EMBL" id="TDL17052.1"/>
    </source>
</evidence>
<dbReference type="SUPFAM" id="SSF47616">
    <property type="entry name" value="GST C-terminal domain-like"/>
    <property type="match status" value="1"/>
</dbReference>
<feature type="domain" description="GST N-terminal" evidence="5">
    <location>
        <begin position="1"/>
        <end position="82"/>
    </location>
</feature>
<dbReference type="InterPro" id="IPR040079">
    <property type="entry name" value="Glutathione_S-Trfase"/>
</dbReference>
<dbReference type="SUPFAM" id="SSF52833">
    <property type="entry name" value="Thioredoxin-like"/>
    <property type="match status" value="1"/>
</dbReference>
<dbReference type="STRING" id="50990.A0A4Y7PQB7"/>
<dbReference type="Proteomes" id="UP000294933">
    <property type="component" value="Unassembled WGS sequence"/>
</dbReference>
<evidence type="ECO:0000256" key="1">
    <source>
        <dbReference type="ARBA" id="ARBA00012452"/>
    </source>
</evidence>
<dbReference type="OrthoDB" id="249703at2759"/>
<evidence type="ECO:0000256" key="2">
    <source>
        <dbReference type="ARBA" id="ARBA00022679"/>
    </source>
</evidence>
<dbReference type="EC" id="2.5.1.18" evidence="1"/>
<dbReference type="PROSITE" id="PS50405">
    <property type="entry name" value="GST_CTER"/>
    <property type="match status" value="1"/>
</dbReference>
<dbReference type="PANTHER" id="PTHR43900">
    <property type="entry name" value="GLUTATHIONE S-TRANSFERASE RHO"/>
    <property type="match status" value="1"/>
</dbReference>
<dbReference type="InterPro" id="IPR004046">
    <property type="entry name" value="GST_C"/>
</dbReference>
<dbReference type="FunFam" id="3.40.30.10:FF:000039">
    <property type="entry name" value="Glutathione S-transferase domain"/>
    <property type="match status" value="1"/>
</dbReference>
<dbReference type="GO" id="GO:0004364">
    <property type="term" value="F:glutathione transferase activity"/>
    <property type="evidence" value="ECO:0007669"/>
    <property type="project" value="UniProtKB-EC"/>
</dbReference>
<protein>
    <recommendedName>
        <fullName evidence="1">glutathione transferase</fullName>
        <ecNumber evidence="1">2.5.1.18</ecNumber>
    </recommendedName>
</protein>
<dbReference type="SFLD" id="SFLDS00019">
    <property type="entry name" value="Glutathione_Transferase_(cytos"/>
    <property type="match status" value="1"/>
</dbReference>
<dbReference type="SFLD" id="SFLDG01154">
    <property type="entry name" value="Main.5:_Phi-like"/>
    <property type="match status" value="1"/>
</dbReference>
<evidence type="ECO:0000256" key="4">
    <source>
        <dbReference type="RuleBase" id="RU003494"/>
    </source>
</evidence>
<sequence length="210" mass="23665">MTLKLFGAKTSTCTRRVAVVCKELNIPYELIPIDLPSGQHKSEEYRQKQPFGQVPVIDDNGFILFESRAICRYLVRKYGKDSDLIPADLEKEALFEQASSIEQHNFDPYAYGIATEKVFKLRRGLKGNDELAANLQETLVGKMKGYEAILENQKYLAGDTVTLADLFHLPYGTLITDGLHLDVLTATPHVSRWWKDISSRASWQAVKDGA</sequence>
<accession>A0A4Y7PQB7</accession>
<keyword evidence="8" id="KW-1185">Reference proteome</keyword>
<dbReference type="Gene3D" id="1.20.1050.10">
    <property type="match status" value="1"/>
</dbReference>
<dbReference type="GO" id="GO:0006749">
    <property type="term" value="P:glutathione metabolic process"/>
    <property type="evidence" value="ECO:0007669"/>
    <property type="project" value="TreeGrafter"/>
</dbReference>
<dbReference type="InterPro" id="IPR036282">
    <property type="entry name" value="Glutathione-S-Trfase_C_sf"/>
</dbReference>
<dbReference type="SFLD" id="SFLDG00358">
    <property type="entry name" value="Main_(cytGST)"/>
    <property type="match status" value="1"/>
</dbReference>
<dbReference type="InterPro" id="IPR010987">
    <property type="entry name" value="Glutathione-S-Trfase_C-like"/>
</dbReference>
<evidence type="ECO:0000256" key="3">
    <source>
        <dbReference type="ARBA" id="ARBA00047960"/>
    </source>
</evidence>
<dbReference type="PANTHER" id="PTHR43900:SF3">
    <property type="entry name" value="GLUTATHIONE S-TRANSFERASE RHO"/>
    <property type="match status" value="1"/>
</dbReference>
<evidence type="ECO:0000313" key="8">
    <source>
        <dbReference type="Proteomes" id="UP000294933"/>
    </source>
</evidence>
<dbReference type="AlphaFoldDB" id="A0A4Y7PQB7"/>
<keyword evidence="2 7" id="KW-0808">Transferase</keyword>